<evidence type="ECO:0000256" key="14">
    <source>
        <dbReference type="ARBA" id="ARBA00037847"/>
    </source>
</evidence>
<sequence length="165" mass="18878">MELFKPEFGLIFWMFFVFAIMFIILAKYAWPVIIKSLDERAAFIDKGVEYSRNAKKELDNAAANAQSILAEAQKQQIEVLREANVLKTKIIEEAKQAAAVEAQKVIDAAAVSIEQSRREAEMQFRKQVSALSLEIVERLMRKDLSNDKAQVELIDKLLDEMQIKN</sequence>
<keyword evidence="6 15" id="KW-0375">Hydrogen ion transport</keyword>
<name>A0A9D1M8B7_9BACT</name>
<proteinExistence type="inferred from homology"/>
<dbReference type="AlphaFoldDB" id="A0A9D1M8B7"/>
<accession>A0A9D1M8B7</accession>
<evidence type="ECO:0000256" key="10">
    <source>
        <dbReference type="ARBA" id="ARBA00023310"/>
    </source>
</evidence>
<evidence type="ECO:0000256" key="11">
    <source>
        <dbReference type="ARBA" id="ARBA00025198"/>
    </source>
</evidence>
<evidence type="ECO:0000256" key="6">
    <source>
        <dbReference type="ARBA" id="ARBA00022781"/>
    </source>
</evidence>
<comment type="similarity">
    <text evidence="1 15 16">Belongs to the ATPase B chain family.</text>
</comment>
<dbReference type="Proteomes" id="UP000824112">
    <property type="component" value="Unassembled WGS sequence"/>
</dbReference>
<dbReference type="GO" id="GO:0005886">
    <property type="term" value="C:plasma membrane"/>
    <property type="evidence" value="ECO:0007669"/>
    <property type="project" value="UniProtKB-SubCell"/>
</dbReference>
<keyword evidence="3 15" id="KW-1003">Cell membrane</keyword>
<evidence type="ECO:0000256" key="17">
    <source>
        <dbReference type="SAM" id="Coils"/>
    </source>
</evidence>
<dbReference type="CDD" id="cd06503">
    <property type="entry name" value="ATP-synt_Fo_b"/>
    <property type="match status" value="1"/>
</dbReference>
<dbReference type="Pfam" id="PF00430">
    <property type="entry name" value="ATP-synt_B"/>
    <property type="match status" value="1"/>
</dbReference>
<protein>
    <recommendedName>
        <fullName evidence="15">ATP synthase subunit b</fullName>
    </recommendedName>
    <alternativeName>
        <fullName evidence="15">ATP synthase F(0) sector subunit b</fullName>
    </alternativeName>
    <alternativeName>
        <fullName evidence="15">ATPase subunit I</fullName>
    </alternativeName>
    <alternativeName>
        <fullName evidence="15">F-type ATPase subunit b</fullName>
        <shortName evidence="15">F-ATPase subunit b</shortName>
    </alternativeName>
</protein>
<evidence type="ECO:0000256" key="7">
    <source>
        <dbReference type="ARBA" id="ARBA00022989"/>
    </source>
</evidence>
<evidence type="ECO:0000256" key="4">
    <source>
        <dbReference type="ARBA" id="ARBA00022547"/>
    </source>
</evidence>
<feature type="transmembrane region" description="Helical" evidence="15">
    <location>
        <begin position="12"/>
        <end position="30"/>
    </location>
</feature>
<organism evidence="18 19">
    <name type="scientific">Candidatus Gallibacteroides avistercoris</name>
    <dbReference type="NCBI Taxonomy" id="2840833"/>
    <lineage>
        <taxon>Bacteria</taxon>
        <taxon>Pseudomonadati</taxon>
        <taxon>Bacteroidota</taxon>
        <taxon>Bacteroidia</taxon>
        <taxon>Bacteroidales</taxon>
        <taxon>Bacteroidaceae</taxon>
        <taxon>Bacteroidaceae incertae sedis</taxon>
        <taxon>Candidatus Gallibacteroides</taxon>
    </lineage>
</organism>
<evidence type="ECO:0000256" key="3">
    <source>
        <dbReference type="ARBA" id="ARBA00022475"/>
    </source>
</evidence>
<dbReference type="PANTHER" id="PTHR33445:SF1">
    <property type="entry name" value="ATP SYNTHASE SUBUNIT B"/>
    <property type="match status" value="1"/>
</dbReference>
<evidence type="ECO:0000256" key="15">
    <source>
        <dbReference type="HAMAP-Rule" id="MF_01398"/>
    </source>
</evidence>
<dbReference type="SUPFAM" id="SSF81573">
    <property type="entry name" value="F1F0 ATP synthase subunit B, membrane domain"/>
    <property type="match status" value="1"/>
</dbReference>
<dbReference type="EMBL" id="DVNA01000141">
    <property type="protein sequence ID" value="HIU55398.1"/>
    <property type="molecule type" value="Genomic_DNA"/>
</dbReference>
<keyword evidence="2 15" id="KW-0813">Transport</keyword>
<dbReference type="GO" id="GO:0012505">
    <property type="term" value="C:endomembrane system"/>
    <property type="evidence" value="ECO:0007669"/>
    <property type="project" value="UniProtKB-SubCell"/>
</dbReference>
<keyword evidence="10 15" id="KW-0066">ATP synthesis</keyword>
<evidence type="ECO:0000256" key="1">
    <source>
        <dbReference type="ARBA" id="ARBA00005513"/>
    </source>
</evidence>
<comment type="function">
    <text evidence="12">Component of the F(0) channel, it forms part of the peripheral stalk, linking F(1) to F(0). The b'-subunit is a diverged and duplicated form of b found in plants and photosynthetic bacteria.</text>
</comment>
<keyword evidence="5 15" id="KW-0812">Transmembrane</keyword>
<reference evidence="18" key="1">
    <citation type="submission" date="2020-10" db="EMBL/GenBank/DDBJ databases">
        <authorList>
            <person name="Gilroy R."/>
        </authorList>
    </citation>
    <scope>NUCLEOTIDE SEQUENCE</scope>
    <source>
        <strain evidence="18">CHK158-818</strain>
    </source>
</reference>
<keyword evidence="4 15" id="KW-0138">CF(0)</keyword>
<evidence type="ECO:0000256" key="2">
    <source>
        <dbReference type="ARBA" id="ARBA00022448"/>
    </source>
</evidence>
<dbReference type="PANTHER" id="PTHR33445">
    <property type="entry name" value="ATP SYNTHASE SUBUNIT B', CHLOROPLASTIC"/>
    <property type="match status" value="1"/>
</dbReference>
<evidence type="ECO:0000256" key="12">
    <source>
        <dbReference type="ARBA" id="ARBA00025614"/>
    </source>
</evidence>
<dbReference type="GO" id="GO:0045259">
    <property type="term" value="C:proton-transporting ATP synthase complex"/>
    <property type="evidence" value="ECO:0007669"/>
    <property type="project" value="UniProtKB-KW"/>
</dbReference>
<dbReference type="InterPro" id="IPR028987">
    <property type="entry name" value="ATP_synth_B-like_membr_sf"/>
</dbReference>
<feature type="coiled-coil region" evidence="17">
    <location>
        <begin position="51"/>
        <end position="78"/>
    </location>
</feature>
<dbReference type="InterPro" id="IPR002146">
    <property type="entry name" value="ATP_synth_b/b'su_bac/chlpt"/>
</dbReference>
<evidence type="ECO:0000256" key="9">
    <source>
        <dbReference type="ARBA" id="ARBA00023136"/>
    </source>
</evidence>
<keyword evidence="17" id="KW-0175">Coiled coil</keyword>
<dbReference type="InterPro" id="IPR050059">
    <property type="entry name" value="ATP_synthase_B_chain"/>
</dbReference>
<evidence type="ECO:0000313" key="19">
    <source>
        <dbReference type="Proteomes" id="UP000824112"/>
    </source>
</evidence>
<dbReference type="GO" id="GO:0046961">
    <property type="term" value="F:proton-transporting ATPase activity, rotational mechanism"/>
    <property type="evidence" value="ECO:0007669"/>
    <property type="project" value="TreeGrafter"/>
</dbReference>
<evidence type="ECO:0000256" key="13">
    <source>
        <dbReference type="ARBA" id="ARBA00026054"/>
    </source>
</evidence>
<dbReference type="Gene3D" id="6.10.250.1580">
    <property type="match status" value="1"/>
</dbReference>
<dbReference type="GO" id="GO:0046933">
    <property type="term" value="F:proton-transporting ATP synthase activity, rotational mechanism"/>
    <property type="evidence" value="ECO:0007669"/>
    <property type="project" value="UniProtKB-UniRule"/>
</dbReference>
<evidence type="ECO:0000256" key="16">
    <source>
        <dbReference type="RuleBase" id="RU003848"/>
    </source>
</evidence>
<comment type="subunit">
    <text evidence="13">F-type ATPases have 2 components, F(1) - the catalytic core - and F(0) - the membrane proton channel. F(1) has five subunits: alpha(3), beta(3), gamma(1), delta(1), epsilon(1). F(0) has four main subunits: a(1), b(2) and c(10-14). The alpha and beta chains form an alternating ring which encloses part of the gamma chain. F(1) is attached to F(0) by a central stalk formed by the gamma and epsilon chains, while a peripheral stalk is formed by the delta and b chains.</text>
</comment>
<evidence type="ECO:0000256" key="8">
    <source>
        <dbReference type="ARBA" id="ARBA00023065"/>
    </source>
</evidence>
<reference evidence="18" key="2">
    <citation type="journal article" date="2021" name="PeerJ">
        <title>Extensive microbial diversity within the chicken gut microbiome revealed by metagenomics and culture.</title>
        <authorList>
            <person name="Gilroy R."/>
            <person name="Ravi A."/>
            <person name="Getino M."/>
            <person name="Pursley I."/>
            <person name="Horton D.L."/>
            <person name="Alikhan N.F."/>
            <person name="Baker D."/>
            <person name="Gharbi K."/>
            <person name="Hall N."/>
            <person name="Watson M."/>
            <person name="Adriaenssens E.M."/>
            <person name="Foster-Nyarko E."/>
            <person name="Jarju S."/>
            <person name="Secka A."/>
            <person name="Antonio M."/>
            <person name="Oren A."/>
            <person name="Chaudhuri R.R."/>
            <person name="La Ragione R."/>
            <person name="Hildebrand F."/>
            <person name="Pallen M.J."/>
        </authorList>
    </citation>
    <scope>NUCLEOTIDE SEQUENCE</scope>
    <source>
        <strain evidence="18">CHK158-818</strain>
    </source>
</reference>
<keyword evidence="9 15" id="KW-0472">Membrane</keyword>
<evidence type="ECO:0000313" key="18">
    <source>
        <dbReference type="EMBL" id="HIU55398.1"/>
    </source>
</evidence>
<dbReference type="NCBIfam" id="TIGR01144">
    <property type="entry name" value="ATP_synt_b"/>
    <property type="match status" value="1"/>
</dbReference>
<dbReference type="HAMAP" id="MF_01398">
    <property type="entry name" value="ATP_synth_b_bprime"/>
    <property type="match status" value="1"/>
</dbReference>
<keyword evidence="8 15" id="KW-0406">Ion transport</keyword>
<comment type="subunit">
    <text evidence="15">F-type ATPases have 2 components, F(1) - the catalytic core - and F(0) - the membrane proton channel. F(1) has five subunits: alpha(3), beta(3), gamma(1), delta(1), epsilon(1). F(0) has three main subunits: a(1), b(2) and c(10-14). The alpha and beta chains form an alternating ring which encloses part of the gamma chain. F(1) is attached to F(0) by a central stalk formed by the gamma and epsilon chains, while a peripheral stalk is formed by the delta and b chains.</text>
</comment>
<gene>
    <name evidence="15 18" type="primary">atpF</name>
    <name evidence="18" type="ORF">IAB03_06295</name>
</gene>
<evidence type="ECO:0000256" key="5">
    <source>
        <dbReference type="ARBA" id="ARBA00022692"/>
    </source>
</evidence>
<comment type="subcellular location">
    <subcellularLocation>
        <location evidence="15">Cell membrane</location>
        <topology evidence="15">Single-pass membrane protein</topology>
    </subcellularLocation>
    <subcellularLocation>
        <location evidence="14">Endomembrane system</location>
        <topology evidence="14">Single-pass membrane protein</topology>
    </subcellularLocation>
</comment>
<comment type="caution">
    <text evidence="18">The sequence shown here is derived from an EMBL/GenBank/DDBJ whole genome shotgun (WGS) entry which is preliminary data.</text>
</comment>
<dbReference type="InterPro" id="IPR005864">
    <property type="entry name" value="ATP_synth_F0_bsu_bac"/>
</dbReference>
<comment type="function">
    <text evidence="11 15">F(1)F(0) ATP synthase produces ATP from ADP in the presence of a proton or sodium gradient. F-type ATPases consist of two structural domains, F(1) containing the extramembraneous catalytic core and F(0) containing the membrane proton channel, linked together by a central stalk and a peripheral stalk. During catalysis, ATP synthesis in the catalytic domain of F(1) is coupled via a rotary mechanism of the central stalk subunits to proton translocation.</text>
</comment>
<keyword evidence="7 15" id="KW-1133">Transmembrane helix</keyword>